<dbReference type="InterPro" id="IPR007060">
    <property type="entry name" value="FtsL/DivIC"/>
</dbReference>
<protein>
    <recommendedName>
        <fullName evidence="3">Septum formation initiator family protein</fullName>
    </recommendedName>
</protein>
<proteinExistence type="predicted"/>
<dbReference type="Pfam" id="PF04977">
    <property type="entry name" value="DivIC"/>
    <property type="match status" value="1"/>
</dbReference>
<organism evidence="1 2">
    <name type="scientific">Flaviaesturariibacter amylovorans</name>
    <dbReference type="NCBI Taxonomy" id="1084520"/>
    <lineage>
        <taxon>Bacteria</taxon>
        <taxon>Pseudomonadati</taxon>
        <taxon>Bacteroidota</taxon>
        <taxon>Chitinophagia</taxon>
        <taxon>Chitinophagales</taxon>
        <taxon>Chitinophagaceae</taxon>
        <taxon>Flaviaestuariibacter</taxon>
    </lineage>
</organism>
<keyword evidence="2" id="KW-1185">Reference proteome</keyword>
<evidence type="ECO:0008006" key="3">
    <source>
        <dbReference type="Google" id="ProtNLM"/>
    </source>
</evidence>
<accession>A0ABP8G4A0</accession>
<comment type="caution">
    <text evidence="1">The sequence shown here is derived from an EMBL/GenBank/DDBJ whole genome shotgun (WGS) entry which is preliminary data.</text>
</comment>
<evidence type="ECO:0000313" key="2">
    <source>
        <dbReference type="Proteomes" id="UP001501725"/>
    </source>
</evidence>
<gene>
    <name evidence="1" type="ORF">GCM10023184_00780</name>
</gene>
<name>A0ABP8G4A0_9BACT</name>
<dbReference type="RefSeq" id="WP_345252595.1">
    <property type="nucleotide sequence ID" value="NZ_BAABGY010000001.1"/>
</dbReference>
<evidence type="ECO:0000313" key="1">
    <source>
        <dbReference type="EMBL" id="GAA4317223.1"/>
    </source>
</evidence>
<dbReference type="Proteomes" id="UP001501725">
    <property type="component" value="Unassembled WGS sequence"/>
</dbReference>
<sequence length="106" mass="12686">MNPLKRIPSILRNKFLIAGVGFLLWLLFFDRNDYFTQQARRQELSDLQASKRNYQKQIDTERRFAEDLRHDPATIERLAREKYGMKRENEDLYLVPEAKNNEPSAQ</sequence>
<dbReference type="EMBL" id="BAABGY010000001">
    <property type="protein sequence ID" value="GAA4317223.1"/>
    <property type="molecule type" value="Genomic_DNA"/>
</dbReference>
<reference evidence="2" key="1">
    <citation type="journal article" date="2019" name="Int. J. Syst. Evol. Microbiol.">
        <title>The Global Catalogue of Microorganisms (GCM) 10K type strain sequencing project: providing services to taxonomists for standard genome sequencing and annotation.</title>
        <authorList>
            <consortium name="The Broad Institute Genomics Platform"/>
            <consortium name="The Broad Institute Genome Sequencing Center for Infectious Disease"/>
            <person name="Wu L."/>
            <person name="Ma J."/>
        </authorList>
    </citation>
    <scope>NUCLEOTIDE SEQUENCE [LARGE SCALE GENOMIC DNA]</scope>
    <source>
        <strain evidence="2">JCM 17919</strain>
    </source>
</reference>